<organism evidence="1">
    <name type="scientific">uncultured Rubrobacteraceae bacterium</name>
    <dbReference type="NCBI Taxonomy" id="349277"/>
    <lineage>
        <taxon>Bacteria</taxon>
        <taxon>Bacillati</taxon>
        <taxon>Actinomycetota</taxon>
        <taxon>Rubrobacteria</taxon>
        <taxon>Rubrobacterales</taxon>
        <taxon>Rubrobacteraceae</taxon>
        <taxon>environmental samples</taxon>
    </lineage>
</organism>
<evidence type="ECO:0000313" key="1">
    <source>
        <dbReference type="EMBL" id="CAA9461425.1"/>
    </source>
</evidence>
<sequence length="154" mass="16619">MDRGTDASLSHRTPTRFRRFSVSASRATTSKVVKIKSAFALASGYSSLARARPRAAMLPAFAPARWKPHPRPQSTSPAKAKLVGRCQEDLRIRLALLKVSPADIRFQDIQEGVTGPHKIVAQNPPVATIAATMFTTFRRSAGVAVLPADITASL</sequence>
<dbReference type="EMBL" id="CADCVE010000085">
    <property type="protein sequence ID" value="CAA9461425.1"/>
    <property type="molecule type" value="Genomic_DNA"/>
</dbReference>
<dbReference type="AlphaFoldDB" id="A0A6J4R1I6"/>
<proteinExistence type="predicted"/>
<name>A0A6J4R1I6_9ACTN</name>
<accession>A0A6J4R1I6</accession>
<protein>
    <submittedName>
        <fullName evidence="1">Uncharacterized protein</fullName>
    </submittedName>
</protein>
<gene>
    <name evidence="1" type="ORF">AVDCRST_MAG28-3341</name>
</gene>
<reference evidence="1" key="1">
    <citation type="submission" date="2020-02" db="EMBL/GenBank/DDBJ databases">
        <authorList>
            <person name="Meier V. D."/>
        </authorList>
    </citation>
    <scope>NUCLEOTIDE SEQUENCE</scope>
    <source>
        <strain evidence="1">AVDCRST_MAG28</strain>
    </source>
</reference>